<keyword evidence="2" id="KW-0472">Membrane</keyword>
<feature type="transmembrane region" description="Helical" evidence="2">
    <location>
        <begin position="215"/>
        <end position="236"/>
    </location>
</feature>
<dbReference type="PANTHER" id="PTHR12943:SF5">
    <property type="entry name" value="HOMOCYSTEINE-RESPONSIVE ENDOPLASMIC RETICULUM-RESIDENT UBIQUITIN-LIKE DOMAIN MEMBER 2 PROTEIN"/>
    <property type="match status" value="1"/>
</dbReference>
<reference evidence="3" key="2">
    <citation type="submission" date="2025-08" db="UniProtKB">
        <authorList>
            <consortium name="Ensembl"/>
        </authorList>
    </citation>
    <scope>IDENTIFICATION</scope>
</reference>
<sequence length="333" mass="35950">QQDECHVMHLDYPSFGPSGSPMPHTPSNSPASDAGSSDGSSSSSPASKPNLDSQSASSSSVSSSPSGSCDELRRRTGLPSFHPQTTNGVPHCPDGAPLQGGLPASMPMQMLWWQQMYARHYYMQYQAAVAALQPPSAPPSSPPSSSPHQPAQPNEPVQPPLGPNPAQDPLQENLPANPVQMNAQGGPVLNDDELNQDWLDWLYTVSRAGVLLSIVYFYSSFSRFVMVVSAMLLIYLHQAQWFPFRPEQQNVRGERAGAPPGEAQRQQDMQEIERLMDEGMEDDDSGEEGGGGGNENEDLGAALPEPNILTVAWAFISTFFTSLIPDVQPHLAN</sequence>
<keyword evidence="2" id="KW-1133">Transmembrane helix</keyword>
<dbReference type="Ensembl" id="ENSPFOT00000025546.1">
    <property type="protein sequence ID" value="ENSPFOP00000023029.1"/>
    <property type="gene ID" value="ENSPFOG00000012898.2"/>
</dbReference>
<organism evidence="3 4">
    <name type="scientific">Poecilia formosa</name>
    <name type="common">Amazon molly</name>
    <name type="synonym">Limia formosa</name>
    <dbReference type="NCBI Taxonomy" id="48698"/>
    <lineage>
        <taxon>Eukaryota</taxon>
        <taxon>Metazoa</taxon>
        <taxon>Chordata</taxon>
        <taxon>Craniata</taxon>
        <taxon>Vertebrata</taxon>
        <taxon>Euteleostomi</taxon>
        <taxon>Actinopterygii</taxon>
        <taxon>Neopterygii</taxon>
        <taxon>Teleostei</taxon>
        <taxon>Neoteleostei</taxon>
        <taxon>Acanthomorphata</taxon>
        <taxon>Ovalentaria</taxon>
        <taxon>Atherinomorphae</taxon>
        <taxon>Cyprinodontiformes</taxon>
        <taxon>Poeciliidae</taxon>
        <taxon>Poeciliinae</taxon>
        <taxon>Poecilia</taxon>
    </lineage>
</organism>
<dbReference type="InterPro" id="IPR039751">
    <property type="entry name" value="HERPUD1/2"/>
</dbReference>
<feature type="region of interest" description="Disordered" evidence="1">
    <location>
        <begin position="133"/>
        <end position="188"/>
    </location>
</feature>
<proteinExistence type="predicted"/>
<keyword evidence="4" id="KW-1185">Reference proteome</keyword>
<evidence type="ECO:0000313" key="3">
    <source>
        <dbReference type="Ensembl" id="ENSPFOP00000023029.1"/>
    </source>
</evidence>
<accession>A0A096LV38</accession>
<dbReference type="EMBL" id="AYCK01013220">
    <property type="status" value="NOT_ANNOTATED_CDS"/>
    <property type="molecule type" value="Genomic_DNA"/>
</dbReference>
<dbReference type="GO" id="GO:0030968">
    <property type="term" value="P:endoplasmic reticulum unfolded protein response"/>
    <property type="evidence" value="ECO:0007669"/>
    <property type="project" value="TreeGrafter"/>
</dbReference>
<dbReference type="PANTHER" id="PTHR12943">
    <property type="entry name" value="HOMOCYSTEINE-RESPONSIVE ENDOPLASMIC RETICULUM-RESIDENT UNIQUITIN-LIKE DOMAIN HERPUD PROTEIN FAMILY MEMBER"/>
    <property type="match status" value="1"/>
</dbReference>
<protein>
    <submittedName>
        <fullName evidence="3">HERPUD family member 2</fullName>
    </submittedName>
</protein>
<dbReference type="EMBL" id="AYCK01013221">
    <property type="status" value="NOT_ANNOTATED_CDS"/>
    <property type="molecule type" value="Genomic_DNA"/>
</dbReference>
<reference evidence="4" key="1">
    <citation type="submission" date="2013-10" db="EMBL/GenBank/DDBJ databases">
        <authorList>
            <person name="Schartl M."/>
            <person name="Warren W."/>
        </authorList>
    </citation>
    <scope>NUCLEOTIDE SEQUENCE [LARGE SCALE GENOMIC DNA]</scope>
    <source>
        <strain evidence="4">female</strain>
    </source>
</reference>
<feature type="region of interest" description="Disordered" evidence="1">
    <location>
        <begin position="1"/>
        <end position="96"/>
    </location>
</feature>
<dbReference type="AlphaFoldDB" id="A0A096LV38"/>
<feature type="region of interest" description="Disordered" evidence="1">
    <location>
        <begin position="279"/>
        <end position="301"/>
    </location>
</feature>
<dbReference type="OMA" id="LHQARWF"/>
<feature type="compositionally biased region" description="Pro residues" evidence="1">
    <location>
        <begin position="135"/>
        <end position="145"/>
    </location>
</feature>
<dbReference type="Proteomes" id="UP000028760">
    <property type="component" value="Unassembled WGS sequence"/>
</dbReference>
<name>A0A096LV38_POEFO</name>
<reference evidence="3" key="3">
    <citation type="submission" date="2025-09" db="UniProtKB">
        <authorList>
            <consortium name="Ensembl"/>
        </authorList>
    </citation>
    <scope>IDENTIFICATION</scope>
</reference>
<evidence type="ECO:0000313" key="4">
    <source>
        <dbReference type="Proteomes" id="UP000028760"/>
    </source>
</evidence>
<feature type="compositionally biased region" description="Low complexity" evidence="1">
    <location>
        <begin position="26"/>
        <end position="68"/>
    </location>
</feature>
<evidence type="ECO:0000256" key="1">
    <source>
        <dbReference type="SAM" id="MobiDB-lite"/>
    </source>
</evidence>
<dbReference type="GeneTree" id="ENSGT00390000017671"/>
<keyword evidence="2" id="KW-0812">Transmembrane</keyword>
<evidence type="ECO:0000256" key="2">
    <source>
        <dbReference type="SAM" id="Phobius"/>
    </source>
</evidence>